<evidence type="ECO:0000313" key="2">
    <source>
        <dbReference type="EMBL" id="SMF65052.1"/>
    </source>
</evidence>
<dbReference type="RefSeq" id="WP_085279816.1">
    <property type="nucleotide sequence ID" value="NZ_FXAE01000071.1"/>
</dbReference>
<dbReference type="Pfam" id="PF00480">
    <property type="entry name" value="ROK"/>
    <property type="match status" value="1"/>
</dbReference>
<name>A0ABY1M342_9BACL</name>
<evidence type="ECO:0000256" key="1">
    <source>
        <dbReference type="ARBA" id="ARBA00006479"/>
    </source>
</evidence>
<evidence type="ECO:0000313" key="3">
    <source>
        <dbReference type="Proteomes" id="UP000192939"/>
    </source>
</evidence>
<organism evidence="2 3">
    <name type="scientific">Paenibacillus barengoltzii J12</name>
    <dbReference type="NCBI Taxonomy" id="935846"/>
    <lineage>
        <taxon>Bacteria</taxon>
        <taxon>Bacillati</taxon>
        <taxon>Bacillota</taxon>
        <taxon>Bacilli</taxon>
        <taxon>Bacillales</taxon>
        <taxon>Paenibacillaceae</taxon>
        <taxon>Paenibacillus</taxon>
    </lineage>
</organism>
<dbReference type="PROSITE" id="PS01125">
    <property type="entry name" value="ROK"/>
    <property type="match status" value="1"/>
</dbReference>
<dbReference type="CDD" id="cd24068">
    <property type="entry name" value="ASKHA_NBD_ROK_FnNanK-like"/>
    <property type="match status" value="1"/>
</dbReference>
<proteinExistence type="inferred from homology"/>
<dbReference type="Gene3D" id="3.30.420.40">
    <property type="match status" value="2"/>
</dbReference>
<gene>
    <name evidence="2" type="ORF">SAMN02744124_04197</name>
</gene>
<comment type="caution">
    <text evidence="2">The sequence shown here is derived from an EMBL/GenBank/DDBJ whole genome shotgun (WGS) entry which is preliminary data.</text>
</comment>
<dbReference type="SUPFAM" id="SSF53067">
    <property type="entry name" value="Actin-like ATPase domain"/>
    <property type="match status" value="1"/>
</dbReference>
<dbReference type="PANTHER" id="PTHR18964">
    <property type="entry name" value="ROK (REPRESSOR, ORF, KINASE) FAMILY"/>
    <property type="match status" value="1"/>
</dbReference>
<protein>
    <submittedName>
        <fullName evidence="2">Glucokinase</fullName>
    </submittedName>
</protein>
<accession>A0ABY1M342</accession>
<dbReference type="Proteomes" id="UP000192939">
    <property type="component" value="Unassembled WGS sequence"/>
</dbReference>
<sequence length="304" mass="31496">MSYAIGIDIGGTKTAIGLIGKDGEVRAKVSLPTDQTVGPEVMVDRMAAAIQDIITAQGIAESELLGIGVGAPGPLNTKEGKIVEPPNLRGWWNFPIVDSLKRYFSLPIRLENDATAAALAEKWLGAAKDADHFVFITISTGIGAGIYSHGKLLTGASGNAGDVGHIVVDPSVGTCVCGQKGCWEFVASGTAVARQASALLGREVSSKEAFDLAAAGQPVIQELVAKVFENIGVGCVTLINTFDPEKLVIGGGVSQVGEPLFNAVRDYVSKYALNPSGRQTPIVPAALHQDAGLIGAAALIHIPY</sequence>
<dbReference type="InterPro" id="IPR049874">
    <property type="entry name" value="ROK_cs"/>
</dbReference>
<comment type="similarity">
    <text evidence="1">Belongs to the ROK (NagC/XylR) family.</text>
</comment>
<dbReference type="PANTHER" id="PTHR18964:SF149">
    <property type="entry name" value="BIFUNCTIONAL UDP-N-ACETYLGLUCOSAMINE 2-EPIMERASE_N-ACETYLMANNOSAMINE KINASE"/>
    <property type="match status" value="1"/>
</dbReference>
<dbReference type="InterPro" id="IPR043129">
    <property type="entry name" value="ATPase_NBD"/>
</dbReference>
<dbReference type="EMBL" id="FXAE01000071">
    <property type="protein sequence ID" value="SMF65052.1"/>
    <property type="molecule type" value="Genomic_DNA"/>
</dbReference>
<dbReference type="InterPro" id="IPR000600">
    <property type="entry name" value="ROK"/>
</dbReference>
<reference evidence="2 3" key="1">
    <citation type="submission" date="2017-04" db="EMBL/GenBank/DDBJ databases">
        <authorList>
            <person name="Varghese N."/>
            <person name="Submissions S."/>
        </authorList>
    </citation>
    <scope>NUCLEOTIDE SEQUENCE [LARGE SCALE GENOMIC DNA]</scope>
    <source>
        <strain evidence="2 3">J12</strain>
    </source>
</reference>
<keyword evidence="3" id="KW-1185">Reference proteome</keyword>